<name>A0ACB9CRH2_CICIN</name>
<accession>A0ACB9CRH2</accession>
<proteinExistence type="predicted"/>
<protein>
    <submittedName>
        <fullName evidence="1">Uncharacterized protein</fullName>
    </submittedName>
</protein>
<dbReference type="EMBL" id="CM042013">
    <property type="protein sequence ID" value="KAI3736877.1"/>
    <property type="molecule type" value="Genomic_DNA"/>
</dbReference>
<gene>
    <name evidence="1" type="ORF">L2E82_26864</name>
</gene>
<reference evidence="2" key="1">
    <citation type="journal article" date="2022" name="Mol. Ecol. Resour.">
        <title>The genomes of chicory, endive, great burdock and yacon provide insights into Asteraceae palaeo-polyploidization history and plant inulin production.</title>
        <authorList>
            <person name="Fan W."/>
            <person name="Wang S."/>
            <person name="Wang H."/>
            <person name="Wang A."/>
            <person name="Jiang F."/>
            <person name="Liu H."/>
            <person name="Zhao H."/>
            <person name="Xu D."/>
            <person name="Zhang Y."/>
        </authorList>
    </citation>
    <scope>NUCLEOTIDE SEQUENCE [LARGE SCALE GENOMIC DNA]</scope>
    <source>
        <strain evidence="2">cv. Punajuju</strain>
    </source>
</reference>
<organism evidence="1 2">
    <name type="scientific">Cichorium intybus</name>
    <name type="common">Chicory</name>
    <dbReference type="NCBI Taxonomy" id="13427"/>
    <lineage>
        <taxon>Eukaryota</taxon>
        <taxon>Viridiplantae</taxon>
        <taxon>Streptophyta</taxon>
        <taxon>Embryophyta</taxon>
        <taxon>Tracheophyta</taxon>
        <taxon>Spermatophyta</taxon>
        <taxon>Magnoliopsida</taxon>
        <taxon>eudicotyledons</taxon>
        <taxon>Gunneridae</taxon>
        <taxon>Pentapetalae</taxon>
        <taxon>asterids</taxon>
        <taxon>campanulids</taxon>
        <taxon>Asterales</taxon>
        <taxon>Asteraceae</taxon>
        <taxon>Cichorioideae</taxon>
        <taxon>Cichorieae</taxon>
        <taxon>Cichoriinae</taxon>
        <taxon>Cichorium</taxon>
    </lineage>
</organism>
<evidence type="ECO:0000313" key="1">
    <source>
        <dbReference type="EMBL" id="KAI3736877.1"/>
    </source>
</evidence>
<evidence type="ECO:0000313" key="2">
    <source>
        <dbReference type="Proteomes" id="UP001055811"/>
    </source>
</evidence>
<comment type="caution">
    <text evidence="1">The sequence shown here is derived from an EMBL/GenBank/DDBJ whole genome shotgun (WGS) entry which is preliminary data.</text>
</comment>
<sequence>MRRTATEASRGVLIPMDIDELKVEQQDDTTGLHGSSYSRKASLFTGSKDEVNIKDIVSVVCQALKSVPDKSVMGFLRPSQAILRYLTLVKGKCLVDSAFSGRIFSQYMDFDEIDERVKLWHGDGWKSRTKLLRPINRHMVNELKDGCRDINGGPILADELFC</sequence>
<keyword evidence="2" id="KW-1185">Reference proteome</keyword>
<dbReference type="Proteomes" id="UP001055811">
    <property type="component" value="Linkage Group LG05"/>
</dbReference>
<reference evidence="1 2" key="2">
    <citation type="journal article" date="2022" name="Mol. Ecol. Resour.">
        <title>The genomes of chicory, endive, great burdock and yacon provide insights into Asteraceae paleo-polyploidization history and plant inulin production.</title>
        <authorList>
            <person name="Fan W."/>
            <person name="Wang S."/>
            <person name="Wang H."/>
            <person name="Wang A."/>
            <person name="Jiang F."/>
            <person name="Liu H."/>
            <person name="Zhao H."/>
            <person name="Xu D."/>
            <person name="Zhang Y."/>
        </authorList>
    </citation>
    <scope>NUCLEOTIDE SEQUENCE [LARGE SCALE GENOMIC DNA]</scope>
    <source>
        <strain evidence="2">cv. Punajuju</strain>
        <tissue evidence="1">Leaves</tissue>
    </source>
</reference>